<keyword evidence="10" id="KW-1185">Reference proteome</keyword>
<dbReference type="Gene3D" id="1.20.1250.20">
    <property type="entry name" value="MFS general substrate transporter like domains"/>
    <property type="match status" value="1"/>
</dbReference>
<feature type="transmembrane region" description="Helical" evidence="5">
    <location>
        <begin position="146"/>
        <end position="172"/>
    </location>
</feature>
<evidence type="ECO:0000313" key="9">
    <source>
        <dbReference type="Proteomes" id="UP000075221"/>
    </source>
</evidence>
<dbReference type="PRINTS" id="PR01036">
    <property type="entry name" value="TCRTETB"/>
</dbReference>
<dbReference type="Gene3D" id="1.20.1720.10">
    <property type="entry name" value="Multidrug resistance protein D"/>
    <property type="match status" value="1"/>
</dbReference>
<dbReference type="InterPro" id="IPR036259">
    <property type="entry name" value="MFS_trans_sf"/>
</dbReference>
<dbReference type="GO" id="GO:0022857">
    <property type="term" value="F:transmembrane transporter activity"/>
    <property type="evidence" value="ECO:0007669"/>
    <property type="project" value="InterPro"/>
</dbReference>
<evidence type="ECO:0000256" key="2">
    <source>
        <dbReference type="ARBA" id="ARBA00022692"/>
    </source>
</evidence>
<feature type="transmembrane region" description="Helical" evidence="5">
    <location>
        <begin position="117"/>
        <end position="134"/>
    </location>
</feature>
<feature type="transmembrane region" description="Helical" evidence="5">
    <location>
        <begin position="21"/>
        <end position="45"/>
    </location>
</feature>
<feature type="transmembrane region" description="Helical" evidence="5">
    <location>
        <begin position="57"/>
        <end position="76"/>
    </location>
</feature>
<proteinExistence type="predicted"/>
<dbReference type="Pfam" id="PF07690">
    <property type="entry name" value="MFS_1"/>
    <property type="match status" value="1"/>
</dbReference>
<evidence type="ECO:0000256" key="1">
    <source>
        <dbReference type="ARBA" id="ARBA00004651"/>
    </source>
</evidence>
<reference evidence="7 9" key="2">
    <citation type="submission" date="2016-02" db="EMBL/GenBank/DDBJ databases">
        <title>Complete Genome Sequence of Propionibacterium acidipropionici ATCC 55737.</title>
        <authorList>
            <person name="Luna Flores C.H."/>
            <person name="Nielsen L.K."/>
            <person name="Marcellin E."/>
        </authorList>
    </citation>
    <scope>NUCLEOTIDE SEQUENCE [LARGE SCALE GENOMIC DNA]</scope>
    <source>
        <strain evidence="7 9">ATCC 55737</strain>
    </source>
</reference>
<dbReference type="AlphaFoldDB" id="A0AAC8YFN9"/>
<feature type="transmembrane region" description="Helical" evidence="5">
    <location>
        <begin position="346"/>
        <end position="368"/>
    </location>
</feature>
<feature type="transmembrane region" description="Helical" evidence="5">
    <location>
        <begin position="239"/>
        <end position="259"/>
    </location>
</feature>
<dbReference type="InterPro" id="IPR020846">
    <property type="entry name" value="MFS_dom"/>
</dbReference>
<feature type="transmembrane region" description="Helical" evidence="5">
    <location>
        <begin position="280"/>
        <end position="302"/>
    </location>
</feature>
<feature type="domain" description="Major facilitator superfamily (MFS) profile" evidence="6">
    <location>
        <begin position="22"/>
        <end position="475"/>
    </location>
</feature>
<gene>
    <name evidence="8" type="ORF">A8L58_12150</name>
    <name evidence="7" type="ORF">AXH35_10710</name>
</gene>
<feature type="transmembrane region" description="Helical" evidence="5">
    <location>
        <begin position="213"/>
        <end position="233"/>
    </location>
</feature>
<dbReference type="InterPro" id="IPR011701">
    <property type="entry name" value="MFS"/>
</dbReference>
<name>A0AAC8YFN9_9ACTN</name>
<dbReference type="EMBL" id="CP014352">
    <property type="protein sequence ID" value="AMS05842.1"/>
    <property type="molecule type" value="Genomic_DNA"/>
</dbReference>
<evidence type="ECO:0000313" key="7">
    <source>
        <dbReference type="EMBL" id="AMS05842.1"/>
    </source>
</evidence>
<sequence>MSRTVAVEEPSADVPPFKRRRLLLVLLAPLFMALVAVSVINVALAPIGNDLHATSSGLQWVLSGYALAFGVLLVPAGRIGDATGRKRMLLIGLAFFTLGSIISALSPTIQVLNLSRIVQGIGSGLLNPQVVGIIQQHFRGQDRARAFAMFGTTVALATAIGPVIGGLLIALLGPDAGWRWMFGMNVPIGVLAIWAGSYWVPGDYRPKGSRLDLDPVGIVLLALALLCVMFPFLERGLGTGAWITLPIGLALSLVWIRWESRYRRLGREPMVDLDIFANRAFSNGILIVSVYFLGSTSIWIVIPLFVQNHLGHQALFAALLGLPSSIFAGIGSQISGRYVLDAGRRMVIAGLSVAGLGVILILGTGMGVEWLGWPAWTLVFPLAVIGISQGFTVSPNQTLTLAAVDPRYGGVAGGILQTGQRIGQAVGTAIIPGILFTLTEQTDSWITAFIAALTVIAVFVALAIAVSVVDRRREKAAITA</sequence>
<reference evidence="8 10" key="1">
    <citation type="journal article" date="2016" name="Plant Dis.">
        <title>Improved production of propionic acid using genome shuffling.</title>
        <authorList>
            <person name="Luna-Flores C.H."/>
            <person name="Palfreyman R.W."/>
            <person name="Kromer J.O."/>
            <person name="Nielsen L.K."/>
            <person name="Marcellin E."/>
        </authorList>
    </citation>
    <scope>NUCLEOTIDE SEQUENCE [LARGE SCALE GENOMIC DNA]</scope>
    <source>
        <strain evidence="8 10">F3E8</strain>
    </source>
</reference>
<dbReference type="PROSITE" id="PS50850">
    <property type="entry name" value="MFS"/>
    <property type="match status" value="1"/>
</dbReference>
<dbReference type="Proteomes" id="UP000075221">
    <property type="component" value="Chromosome"/>
</dbReference>
<comment type="subcellular location">
    <subcellularLocation>
        <location evidence="1">Cell membrane</location>
        <topology evidence="1">Multi-pass membrane protein</topology>
    </subcellularLocation>
</comment>
<accession>A0AAC8YFN9</accession>
<organism evidence="7 9">
    <name type="scientific">Acidipropionibacterium acidipropionici</name>
    <dbReference type="NCBI Taxonomy" id="1748"/>
    <lineage>
        <taxon>Bacteria</taxon>
        <taxon>Bacillati</taxon>
        <taxon>Actinomycetota</taxon>
        <taxon>Actinomycetes</taxon>
        <taxon>Propionibacteriales</taxon>
        <taxon>Propionibacteriaceae</taxon>
        <taxon>Acidipropionibacterium</taxon>
    </lineage>
</organism>
<dbReference type="Proteomes" id="UP000178666">
    <property type="component" value="Chromosome"/>
</dbReference>
<feature type="transmembrane region" description="Helical" evidence="5">
    <location>
        <begin position="178"/>
        <end position="201"/>
    </location>
</feature>
<evidence type="ECO:0000256" key="3">
    <source>
        <dbReference type="ARBA" id="ARBA00022989"/>
    </source>
</evidence>
<evidence type="ECO:0000313" key="8">
    <source>
        <dbReference type="EMBL" id="AOZ47308.1"/>
    </source>
</evidence>
<feature type="transmembrane region" description="Helical" evidence="5">
    <location>
        <begin position="314"/>
        <end position="334"/>
    </location>
</feature>
<evidence type="ECO:0000313" key="10">
    <source>
        <dbReference type="Proteomes" id="UP000178666"/>
    </source>
</evidence>
<keyword evidence="3 5" id="KW-1133">Transmembrane helix</keyword>
<keyword evidence="2 5" id="KW-0812">Transmembrane</keyword>
<dbReference type="RefSeq" id="WP_062819836.1">
    <property type="nucleotide sequence ID" value="NZ_CP014352.1"/>
</dbReference>
<protein>
    <submittedName>
        <fullName evidence="7">MFS transporter permease</fullName>
    </submittedName>
</protein>
<evidence type="ECO:0000256" key="5">
    <source>
        <dbReference type="SAM" id="Phobius"/>
    </source>
</evidence>
<feature type="transmembrane region" description="Helical" evidence="5">
    <location>
        <begin position="88"/>
        <end position="105"/>
    </location>
</feature>
<evidence type="ECO:0000259" key="6">
    <source>
        <dbReference type="PROSITE" id="PS50850"/>
    </source>
</evidence>
<dbReference type="PANTHER" id="PTHR42718">
    <property type="entry name" value="MAJOR FACILITATOR SUPERFAMILY MULTIDRUG TRANSPORTER MFSC"/>
    <property type="match status" value="1"/>
</dbReference>
<feature type="transmembrane region" description="Helical" evidence="5">
    <location>
        <begin position="445"/>
        <end position="469"/>
    </location>
</feature>
<dbReference type="PANTHER" id="PTHR42718:SF39">
    <property type="entry name" value="ACTINORHODIN TRANSPORTER-RELATED"/>
    <property type="match status" value="1"/>
</dbReference>
<keyword evidence="4 5" id="KW-0472">Membrane</keyword>
<dbReference type="EMBL" id="CP015970">
    <property type="protein sequence ID" value="AOZ47308.1"/>
    <property type="molecule type" value="Genomic_DNA"/>
</dbReference>
<dbReference type="GO" id="GO:0005886">
    <property type="term" value="C:plasma membrane"/>
    <property type="evidence" value="ECO:0007669"/>
    <property type="project" value="UniProtKB-SubCell"/>
</dbReference>
<dbReference type="SUPFAM" id="SSF103473">
    <property type="entry name" value="MFS general substrate transporter"/>
    <property type="match status" value="1"/>
</dbReference>
<dbReference type="CDD" id="cd17321">
    <property type="entry name" value="MFS_MMR_MDR_like"/>
    <property type="match status" value="1"/>
</dbReference>
<evidence type="ECO:0000256" key="4">
    <source>
        <dbReference type="ARBA" id="ARBA00023136"/>
    </source>
</evidence>